<keyword evidence="3" id="KW-0732">Signal</keyword>
<evidence type="ECO:0000256" key="2">
    <source>
        <dbReference type="ARBA" id="ARBA00012176"/>
    </source>
</evidence>
<dbReference type="EMBL" id="ML734564">
    <property type="protein sequence ID" value="KAB8250577.1"/>
    <property type="molecule type" value="Genomic_DNA"/>
</dbReference>
<accession>A0A5N6H8T8</accession>
<dbReference type="VEuPathDB" id="FungiDB:F9C07_2280321"/>
<dbReference type="InterPro" id="IPR024078">
    <property type="entry name" value="LmbE-like_dom_sf"/>
</dbReference>
<dbReference type="Proteomes" id="UP000325434">
    <property type="component" value="Unassembled WGS sequence"/>
</dbReference>
<feature type="chain" id="PRO_5024922963" description="N-acetylglucosaminylphosphatidylinositol deacetylase" evidence="3">
    <location>
        <begin position="22"/>
        <end position="288"/>
    </location>
</feature>
<protein>
    <recommendedName>
        <fullName evidence="2">N-acetylglucosaminylphosphatidylinositol deacetylase</fullName>
        <ecNumber evidence="2">3.5.1.89</ecNumber>
    </recommendedName>
</protein>
<gene>
    <name evidence="4" type="ORF">BDV35DRAFT_377313</name>
</gene>
<dbReference type="VEuPathDB" id="FungiDB:AFLA_011249"/>
<dbReference type="GO" id="GO:0000225">
    <property type="term" value="F:N-acetylglucosaminylphosphatidylinositol deacetylase activity"/>
    <property type="evidence" value="ECO:0007669"/>
    <property type="project" value="UniProtKB-EC"/>
</dbReference>
<dbReference type="SUPFAM" id="SSF102588">
    <property type="entry name" value="LmbE-like"/>
    <property type="match status" value="1"/>
</dbReference>
<dbReference type="Gene3D" id="3.40.50.10320">
    <property type="entry name" value="LmbE-like"/>
    <property type="match status" value="1"/>
</dbReference>
<name>A0A5N6H8T8_ASPFL</name>
<sequence length="288" mass="31240">MKSYSLLSSLAILGPAALTVAQTLNIVAHQDDDLLFMSPDLLSDVRSGRAVRTVFLTAGDAGQGEDYWTSRQAGSLATYAQIAGVANEWNEGDAGIEGFDIPVYELAAKPQIELAFLHIPDGNLDGSGFASTGSVSLQKLWEGTIDQIGTVDASGTTYTRDQLLDVLSDIIENFSPDRINTLDFVNDLGDGDHSDHHTTGFFADHASQNADNDAAFYGYMGYLVQNQPANLNADQIADKKNIFYFYAGYDSGTCNSDAACAGRPELAWLERQYLNILEKQEAIKEDTQ</sequence>
<evidence type="ECO:0000256" key="3">
    <source>
        <dbReference type="SAM" id="SignalP"/>
    </source>
</evidence>
<dbReference type="Pfam" id="PF02585">
    <property type="entry name" value="PIG-L"/>
    <property type="match status" value="1"/>
</dbReference>
<dbReference type="GO" id="GO:0005783">
    <property type="term" value="C:endoplasmic reticulum"/>
    <property type="evidence" value="ECO:0007669"/>
    <property type="project" value="TreeGrafter"/>
</dbReference>
<dbReference type="EC" id="3.5.1.89" evidence="2"/>
<evidence type="ECO:0000256" key="1">
    <source>
        <dbReference type="ARBA" id="ARBA00006066"/>
    </source>
</evidence>
<dbReference type="InterPro" id="IPR003737">
    <property type="entry name" value="GlcNAc_PI_deacetylase-related"/>
</dbReference>
<organism evidence="4">
    <name type="scientific">Aspergillus flavus</name>
    <dbReference type="NCBI Taxonomy" id="5059"/>
    <lineage>
        <taxon>Eukaryota</taxon>
        <taxon>Fungi</taxon>
        <taxon>Dikarya</taxon>
        <taxon>Ascomycota</taxon>
        <taxon>Pezizomycotina</taxon>
        <taxon>Eurotiomycetes</taxon>
        <taxon>Eurotiomycetidae</taxon>
        <taxon>Eurotiales</taxon>
        <taxon>Aspergillaceae</taxon>
        <taxon>Aspergillus</taxon>
        <taxon>Aspergillus subgen. Circumdati</taxon>
    </lineage>
</organism>
<reference evidence="4" key="1">
    <citation type="submission" date="2019-04" db="EMBL/GenBank/DDBJ databases">
        <title>Friends and foes A comparative genomics study of 23 Aspergillus species from section Flavi.</title>
        <authorList>
            <consortium name="DOE Joint Genome Institute"/>
            <person name="Kjaerbolling I."/>
            <person name="Vesth T."/>
            <person name="Frisvad J.C."/>
            <person name="Nybo J.L."/>
            <person name="Theobald S."/>
            <person name="Kildgaard S."/>
            <person name="Isbrandt T."/>
            <person name="Kuo A."/>
            <person name="Sato A."/>
            <person name="Lyhne E.K."/>
            <person name="Kogle M.E."/>
            <person name="Wiebenga A."/>
            <person name="Kun R.S."/>
            <person name="Lubbers R.J."/>
            <person name="Makela M.R."/>
            <person name="Barry K."/>
            <person name="Chovatia M."/>
            <person name="Clum A."/>
            <person name="Daum C."/>
            <person name="Haridas S."/>
            <person name="He G."/>
            <person name="LaButti K."/>
            <person name="Lipzen A."/>
            <person name="Mondo S."/>
            <person name="Riley R."/>
            <person name="Salamov A."/>
            <person name="Simmons B.A."/>
            <person name="Magnuson J.K."/>
            <person name="Henrissat B."/>
            <person name="Mortensen U.H."/>
            <person name="Larsen T.O."/>
            <person name="Devries R.P."/>
            <person name="Grigoriev I.V."/>
            <person name="Machida M."/>
            <person name="Baker S.E."/>
            <person name="Andersen M.R."/>
        </authorList>
    </citation>
    <scope>NUCLEOTIDE SEQUENCE [LARGE SCALE GENOMIC DNA]</scope>
    <source>
        <strain evidence="4">CBS 121.62</strain>
    </source>
</reference>
<proteinExistence type="inferred from homology"/>
<feature type="signal peptide" evidence="3">
    <location>
        <begin position="1"/>
        <end position="21"/>
    </location>
</feature>
<evidence type="ECO:0000313" key="4">
    <source>
        <dbReference type="EMBL" id="KAB8250577.1"/>
    </source>
</evidence>
<dbReference type="AlphaFoldDB" id="A0A5N6H8T8"/>
<comment type="similarity">
    <text evidence="1">Belongs to the PIGL family.</text>
</comment>
<dbReference type="PANTHER" id="PTHR12993:SF23">
    <property type="entry name" value="N-ACETYLGLUCOSAMINYLPHOSPHATIDYLINOSITOL DEACETYLASE"/>
    <property type="match status" value="1"/>
</dbReference>
<dbReference type="PANTHER" id="PTHR12993">
    <property type="entry name" value="N-ACETYLGLUCOSAMINYL-PHOSPHATIDYLINOSITOL DE-N-ACETYLASE-RELATED"/>
    <property type="match status" value="1"/>
</dbReference>